<dbReference type="InterPro" id="IPR050982">
    <property type="entry name" value="Auxin_biosynth/cation_transpt"/>
</dbReference>
<dbReference type="Pfam" id="PF13738">
    <property type="entry name" value="Pyr_redox_3"/>
    <property type="match status" value="1"/>
</dbReference>
<dbReference type="PANTHER" id="PTHR43539:SF78">
    <property type="entry name" value="FLAVIN-CONTAINING MONOOXYGENASE"/>
    <property type="match status" value="1"/>
</dbReference>
<evidence type="ECO:0000313" key="3">
    <source>
        <dbReference type="Proteomes" id="UP000004508"/>
    </source>
</evidence>
<name>D6TS26_KTERA</name>
<dbReference type="RefSeq" id="WP_007910118.1">
    <property type="nucleotide sequence ID" value="NZ_ADVG01000002.1"/>
</dbReference>
<dbReference type="GO" id="GO:0050660">
    <property type="term" value="F:flavin adenine dinucleotide binding"/>
    <property type="evidence" value="ECO:0007669"/>
    <property type="project" value="TreeGrafter"/>
</dbReference>
<proteinExistence type="predicted"/>
<dbReference type="eggNOG" id="COG0492">
    <property type="taxonomic scope" value="Bacteria"/>
</dbReference>
<accession>D6TS26</accession>
<evidence type="ECO:0000256" key="1">
    <source>
        <dbReference type="ARBA" id="ARBA00023002"/>
    </source>
</evidence>
<dbReference type="PRINTS" id="PR00368">
    <property type="entry name" value="FADPNR"/>
</dbReference>
<keyword evidence="1" id="KW-0560">Oxidoreductase</keyword>
<dbReference type="InterPro" id="IPR036188">
    <property type="entry name" value="FAD/NAD-bd_sf"/>
</dbReference>
<dbReference type="Gene3D" id="3.50.50.60">
    <property type="entry name" value="FAD/NAD(P)-binding domain"/>
    <property type="match status" value="1"/>
</dbReference>
<organism evidence="2 3">
    <name type="scientific">Ktedonobacter racemifer DSM 44963</name>
    <dbReference type="NCBI Taxonomy" id="485913"/>
    <lineage>
        <taxon>Bacteria</taxon>
        <taxon>Bacillati</taxon>
        <taxon>Chloroflexota</taxon>
        <taxon>Ktedonobacteria</taxon>
        <taxon>Ktedonobacterales</taxon>
        <taxon>Ktedonobacteraceae</taxon>
        <taxon>Ktedonobacter</taxon>
    </lineage>
</organism>
<dbReference type="SUPFAM" id="SSF51905">
    <property type="entry name" value="FAD/NAD(P)-binding domain"/>
    <property type="match status" value="1"/>
</dbReference>
<dbReference type="AlphaFoldDB" id="D6TS26"/>
<comment type="caution">
    <text evidence="2">The sequence shown here is derived from an EMBL/GenBank/DDBJ whole genome shotgun (WGS) entry which is preliminary data.</text>
</comment>
<dbReference type="GO" id="GO:0004497">
    <property type="term" value="F:monooxygenase activity"/>
    <property type="evidence" value="ECO:0007669"/>
    <property type="project" value="TreeGrafter"/>
</dbReference>
<gene>
    <name evidence="2" type="ORF">Krac_7369</name>
</gene>
<dbReference type="STRING" id="485913.Krac_7369"/>
<dbReference type="Proteomes" id="UP000004508">
    <property type="component" value="Unassembled WGS sequence"/>
</dbReference>
<protein>
    <submittedName>
        <fullName evidence="2">FAD dependent oxidoreductase</fullName>
    </submittedName>
</protein>
<keyword evidence="3" id="KW-1185">Reference proteome</keyword>
<evidence type="ECO:0000313" key="2">
    <source>
        <dbReference type="EMBL" id="EFH86099.1"/>
    </source>
</evidence>
<dbReference type="PANTHER" id="PTHR43539">
    <property type="entry name" value="FLAVIN-BINDING MONOOXYGENASE-LIKE PROTEIN (AFU_ORTHOLOGUE AFUA_4G09220)"/>
    <property type="match status" value="1"/>
</dbReference>
<sequence length="482" mass="51731">MSYSMPSEFPSSLPVAIIGAGPIGLAAAAHLLRRGETPLLFEAGDTVGASVLRWGHVRLFSPWRYMLDSQAVSLLEETSWRAPDGEGYPTGRELVEQYLEPLSQVPALQPHLRLKTRVLVVTRLGYDKMKTPGREEAPFVLRVEHADGDEEDVLAKAVIDASGTYQQPNTLGAHGMPALGERALQQCIFYGIPDVLGKDRARYAGRRVLVVGSGHSAFNALLELEALAREEPATQLFWAIRRKEAGQLYGGGESDALAERGQLGARIRRLVDSGQLRMVSNVQIQKLSQTAQGISLAGYEAELPPVDEIIATTGFRPDLSLVNELRLALDPAVESPAVLAPLIDPNVHSCGTVPPHGVDELTHPEANFYIVGMKSYGRAPTFLMLTGYEQIRSIVAALTGDWESARRVELELPETGVCSVDNGGSCCASESCGTGGAQEPTATREESASCCTPQPAQVPVTLGVRQFPGKGLQVVAQGNCCG</sequence>
<dbReference type="EMBL" id="ADVG01000002">
    <property type="protein sequence ID" value="EFH86099.1"/>
    <property type="molecule type" value="Genomic_DNA"/>
</dbReference>
<dbReference type="PRINTS" id="PR00411">
    <property type="entry name" value="PNDRDTASEI"/>
</dbReference>
<reference evidence="2 3" key="1">
    <citation type="journal article" date="2011" name="Stand. Genomic Sci.">
        <title>Non-contiguous finished genome sequence and contextual data of the filamentous soil bacterium Ktedonobacter racemifer type strain (SOSP1-21).</title>
        <authorList>
            <person name="Chang Y.J."/>
            <person name="Land M."/>
            <person name="Hauser L."/>
            <person name="Chertkov O."/>
            <person name="Del Rio T.G."/>
            <person name="Nolan M."/>
            <person name="Copeland A."/>
            <person name="Tice H."/>
            <person name="Cheng J.F."/>
            <person name="Lucas S."/>
            <person name="Han C."/>
            <person name="Goodwin L."/>
            <person name="Pitluck S."/>
            <person name="Ivanova N."/>
            <person name="Ovchinikova G."/>
            <person name="Pati A."/>
            <person name="Chen A."/>
            <person name="Palaniappan K."/>
            <person name="Mavromatis K."/>
            <person name="Liolios K."/>
            <person name="Brettin T."/>
            <person name="Fiebig A."/>
            <person name="Rohde M."/>
            <person name="Abt B."/>
            <person name="Goker M."/>
            <person name="Detter J.C."/>
            <person name="Woyke T."/>
            <person name="Bristow J."/>
            <person name="Eisen J.A."/>
            <person name="Markowitz V."/>
            <person name="Hugenholtz P."/>
            <person name="Kyrpides N.C."/>
            <person name="Klenk H.P."/>
            <person name="Lapidus A."/>
        </authorList>
    </citation>
    <scope>NUCLEOTIDE SEQUENCE [LARGE SCALE GENOMIC DNA]</scope>
    <source>
        <strain evidence="3">DSM 44963</strain>
    </source>
</reference>
<dbReference type="InParanoid" id="D6TS26"/>